<sequence>MATKTAPPEITPNMIDDGFNSPEYMQEEQDNDSTILPENDHKSLVSLQLANHFGLGLNLLQYTRDYNEETPWPAPMTTSYVNYLAFSDTLGNDSNFSMQYFLHYIDDNGNAKGDLLQVPDYDKYLPIDNPNSLLKYYVVKDRMGQIRALKWLNYSVKDSISDGVIPNHGFLTESLITPSKNSPSRVNYQLFVKNISQSTYSYGASMGKELFQGGVTGSFKALGDNRGFTTRLGGNNVTVRTKVANGPNRYSVGYHHTFNGYGYFHGTNFGDAVGQEADNYPAGTVLGDRDYSYLGNMDLLWPVQKIAPQETQCHNVEIELDVAGRAHPVLTQSYNNPQSERFNHPGDKLNLQIKIANQTDPNVNFSFNPNTYYVNLPAGLSVTQADLNQIQVFGKPATASYSATTGQLKIVSSSASTSYNNFSGLVNIPVTIADDAPAGDAVVKTSFSGSNRDATSQTQTVSADAPDLTIPISKAFDAKLTLGVKNTKDTGDYASSATYVPGDTLQYHMQYQLNEANMYNLTSPVTFSSRNAGLDFSNSAPSVTVNGDRSAASATVDPNTGKITVTKASGNFSPGDLLDLTYNAQAKADPVAGEPGAKHESATKMPYNTVGINVTMNGQTLSNTSASTTLQRKDLDYFVRVPDVIDFGRNPRVFDSPFYNTTSGRLKFSHYSASSSKQYYLQVKYNQDLRTSAYAYLRPDSGNALIEYRPNDVGLYQSIDGTSSNLTTDGLTTQGISDLTSYVSDKHFRLNSNDKPLGNYSGTMTWTYSNSL</sequence>
<evidence type="ECO:0000313" key="2">
    <source>
        <dbReference type="EMBL" id="UQS81753.1"/>
    </source>
</evidence>
<reference evidence="2" key="1">
    <citation type="journal article" date="2022" name="Int. J. Syst. Evol. Microbiol.">
        <title>Apilactobacillus apisilvae sp. nov., Nicolia spurrieriana gen. nov. sp. nov., Bombilactobacillus folatiphilus sp. nov. and Bombilactobacillus thymidiniphilus sp. nov., four new lactic acid bacterial isolates from stingless bees Tetragonula carbonaria and Austroplebeia australis.</title>
        <authorList>
            <person name="Oliphant S.A."/>
            <person name="Watson-Haigh N.S."/>
            <person name="Sumby K.M."/>
            <person name="Gardner J."/>
            <person name="Groom S."/>
            <person name="Jiranek V."/>
        </authorList>
    </citation>
    <scope>NUCLEOTIDE SEQUENCE</scope>
    <source>
        <strain evidence="2">SG4_D2</strain>
    </source>
</reference>
<organism evidence="2 3">
    <name type="scientific">Bombilactobacillus folatiphilus</name>
    <dbReference type="NCBI Taxonomy" id="2923362"/>
    <lineage>
        <taxon>Bacteria</taxon>
        <taxon>Bacillati</taxon>
        <taxon>Bacillota</taxon>
        <taxon>Bacilli</taxon>
        <taxon>Lactobacillales</taxon>
        <taxon>Lactobacillaceae</taxon>
        <taxon>Bombilactobacillus</taxon>
    </lineage>
</organism>
<proteinExistence type="predicted"/>
<evidence type="ECO:0000313" key="3">
    <source>
        <dbReference type="Proteomes" id="UP000831495"/>
    </source>
</evidence>
<dbReference type="RefSeq" id="WP_249514021.1">
    <property type="nucleotide sequence ID" value="NZ_CP093366.1"/>
</dbReference>
<name>A0ABY4P7R9_9LACO</name>
<dbReference type="EMBL" id="CP093366">
    <property type="protein sequence ID" value="UQS81753.1"/>
    <property type="molecule type" value="Genomic_DNA"/>
</dbReference>
<evidence type="ECO:0008006" key="4">
    <source>
        <dbReference type="Google" id="ProtNLM"/>
    </source>
</evidence>
<accession>A0ABY4P7R9</accession>
<evidence type="ECO:0000256" key="1">
    <source>
        <dbReference type="SAM" id="MobiDB-lite"/>
    </source>
</evidence>
<feature type="region of interest" description="Disordered" evidence="1">
    <location>
        <begin position="1"/>
        <end position="31"/>
    </location>
</feature>
<keyword evidence="3" id="KW-1185">Reference proteome</keyword>
<gene>
    <name evidence="2" type="ORF">MOO45_06005</name>
</gene>
<dbReference type="Proteomes" id="UP000831495">
    <property type="component" value="Chromosome"/>
</dbReference>
<protein>
    <recommendedName>
        <fullName evidence="4">WxL domain-containing protein</fullName>
    </recommendedName>
</protein>